<evidence type="ECO:0000313" key="2">
    <source>
        <dbReference type="EMBL" id="MBK4738076.1"/>
    </source>
</evidence>
<dbReference type="PROSITE" id="PS00409">
    <property type="entry name" value="PROKAR_NTER_METHYL"/>
    <property type="match status" value="1"/>
</dbReference>
<dbReference type="EMBL" id="JAEPBG010000017">
    <property type="protein sequence ID" value="MBK4738076.1"/>
    <property type="molecule type" value="Genomic_DNA"/>
</dbReference>
<feature type="transmembrane region" description="Helical" evidence="1">
    <location>
        <begin position="12"/>
        <end position="36"/>
    </location>
</feature>
<gene>
    <name evidence="2" type="ORF">JJB74_25920</name>
</gene>
<sequence>MKRHPHAAEAGLTLIEMMVALTISLVLAAATARVYLGAMAVKSTQDDATGLSETARFASDLVGRELRKAGFRNTWQIGSGAVAEFCPSGPNPLAPIQGSNDRVSINPASADFSGGTQTAIANASDVLRVRYYGEAANATVALADCHGYPVAANTLVEDTLYVAADPANNNEPTLWCYTSNPAPATASHPGALPLVAGVESLQLLFGEDSDSDGIVNRYVPWQLVAQAHKVAAVKVSLVARSPNPVALGPGTTTFAHFGGTSAAPAYPATMVLANNDAGAQFTAPADSRLRKLFNTEIAVRNFGYCGQ</sequence>
<organism evidence="2 3">
    <name type="scientific">Noviherbaspirillum pedocola</name>
    <dbReference type="NCBI Taxonomy" id="2801341"/>
    <lineage>
        <taxon>Bacteria</taxon>
        <taxon>Pseudomonadati</taxon>
        <taxon>Pseudomonadota</taxon>
        <taxon>Betaproteobacteria</taxon>
        <taxon>Burkholderiales</taxon>
        <taxon>Oxalobacteraceae</taxon>
        <taxon>Noviherbaspirillum</taxon>
    </lineage>
</organism>
<dbReference type="Pfam" id="PF07963">
    <property type="entry name" value="N_methyl"/>
    <property type="match status" value="1"/>
</dbReference>
<protein>
    <submittedName>
        <fullName evidence="2">PilW family protein</fullName>
    </submittedName>
</protein>
<comment type="caution">
    <text evidence="2">The sequence shown here is derived from an EMBL/GenBank/DDBJ whole genome shotgun (WGS) entry which is preliminary data.</text>
</comment>
<keyword evidence="1" id="KW-1133">Transmembrane helix</keyword>
<evidence type="ECO:0000256" key="1">
    <source>
        <dbReference type="SAM" id="Phobius"/>
    </source>
</evidence>
<dbReference type="InterPro" id="IPR012902">
    <property type="entry name" value="N_methyl_site"/>
</dbReference>
<dbReference type="NCBIfam" id="TIGR02532">
    <property type="entry name" value="IV_pilin_GFxxxE"/>
    <property type="match status" value="1"/>
</dbReference>
<dbReference type="RefSeq" id="WP_200596992.1">
    <property type="nucleotide sequence ID" value="NZ_JAEPBG010000017.1"/>
</dbReference>
<dbReference type="InterPro" id="IPR032092">
    <property type="entry name" value="PilW"/>
</dbReference>
<dbReference type="Pfam" id="PF16074">
    <property type="entry name" value="PilW"/>
    <property type="match status" value="1"/>
</dbReference>
<dbReference type="AlphaFoldDB" id="A0A934SWG5"/>
<keyword evidence="1" id="KW-0472">Membrane</keyword>
<name>A0A934SWG5_9BURK</name>
<keyword evidence="3" id="KW-1185">Reference proteome</keyword>
<dbReference type="GO" id="GO:0043683">
    <property type="term" value="P:type IV pilus assembly"/>
    <property type="evidence" value="ECO:0007669"/>
    <property type="project" value="InterPro"/>
</dbReference>
<accession>A0A934SWG5</accession>
<evidence type="ECO:0000313" key="3">
    <source>
        <dbReference type="Proteomes" id="UP000622890"/>
    </source>
</evidence>
<dbReference type="Proteomes" id="UP000622890">
    <property type="component" value="Unassembled WGS sequence"/>
</dbReference>
<reference evidence="2" key="1">
    <citation type="submission" date="2021-01" db="EMBL/GenBank/DDBJ databases">
        <title>Genome sequence of strain Noviherbaspirillum sp. DKR-6.</title>
        <authorList>
            <person name="Chaudhary D.K."/>
        </authorList>
    </citation>
    <scope>NUCLEOTIDE SEQUENCE</scope>
    <source>
        <strain evidence="2">DKR-6</strain>
    </source>
</reference>
<keyword evidence="1" id="KW-0812">Transmembrane</keyword>
<proteinExistence type="predicted"/>